<evidence type="ECO:0000259" key="2">
    <source>
        <dbReference type="Pfam" id="PF21012"/>
    </source>
</evidence>
<keyword evidence="1" id="KW-0732">Signal</keyword>
<evidence type="ECO:0000313" key="3">
    <source>
        <dbReference type="EMBL" id="MEI5986012.1"/>
    </source>
</evidence>
<feature type="domain" description="DUF6850" evidence="2">
    <location>
        <begin position="45"/>
        <end position="513"/>
    </location>
</feature>
<protein>
    <recommendedName>
        <fullName evidence="2">DUF6850 domain-containing protein</fullName>
    </recommendedName>
</protein>
<dbReference type="EMBL" id="JAYLLN010000040">
    <property type="protein sequence ID" value="MEI5986012.1"/>
    <property type="molecule type" value="Genomic_DNA"/>
</dbReference>
<dbReference type="Proteomes" id="UP001363035">
    <property type="component" value="Unassembled WGS sequence"/>
</dbReference>
<name>A0ABU8I8H6_9SPHI</name>
<feature type="chain" id="PRO_5046002222" description="DUF6850 domain-containing protein" evidence="1">
    <location>
        <begin position="21"/>
        <end position="513"/>
    </location>
</feature>
<dbReference type="RefSeq" id="WP_099366707.1">
    <property type="nucleotide sequence ID" value="NZ_JAYLLN010000040.1"/>
</dbReference>
<dbReference type="InterPro" id="IPR049236">
    <property type="entry name" value="DUF6850"/>
</dbReference>
<comment type="caution">
    <text evidence="3">The sequence shown here is derived from an EMBL/GenBank/DDBJ whole genome shotgun (WGS) entry which is preliminary data.</text>
</comment>
<evidence type="ECO:0000313" key="4">
    <source>
        <dbReference type="Proteomes" id="UP001363035"/>
    </source>
</evidence>
<keyword evidence="4" id="KW-1185">Reference proteome</keyword>
<organism evidence="3 4">
    <name type="scientific">Sphingobacterium tenebrionis</name>
    <dbReference type="NCBI Taxonomy" id="3111775"/>
    <lineage>
        <taxon>Bacteria</taxon>
        <taxon>Pseudomonadati</taxon>
        <taxon>Bacteroidota</taxon>
        <taxon>Sphingobacteriia</taxon>
        <taxon>Sphingobacteriales</taxon>
        <taxon>Sphingobacteriaceae</taxon>
        <taxon>Sphingobacterium</taxon>
    </lineage>
</organism>
<feature type="signal peptide" evidence="1">
    <location>
        <begin position="1"/>
        <end position="20"/>
    </location>
</feature>
<accession>A0ABU8I8H6</accession>
<gene>
    <name evidence="3" type="ORF">VJ786_13990</name>
</gene>
<dbReference type="Pfam" id="PF21012">
    <property type="entry name" value="DUF6850"/>
    <property type="match status" value="1"/>
</dbReference>
<sequence length="513" mass="59266">MRLYLVIIWSLLTLPSCLYAQDERDSIYQSEIIGKLIKDHFLQHHLSYPKNFGEVELNYQGTSGDLRLAQEAYSQRNINFYAIGSNELGKFQISGDFLFNKKLTDSLSFGQRNDMEPWNPYSYYASKAGNYESQLYRSNFTLSYQLGKILRPFMQINYQYLWTTGSVDPRFDNKVFGIQYRPGLQVNVKNSSVALAAIIGNGRESQAISYKNKNYSQSLQYPDRIHYLSLGYGNNAIKDSLNNRKYTDLWGLEVSLHQPLSTNTSLDILSSLKKNKQEFTTDQKSTNKVYHVRGIYHEDQYFGSATLFKTTPSLNQYLNLKADYIRGYDFIRDLSADLSKSNYSVNVLNSSLNYLAEQQSPKPINFLYGLDLSYFQVHRQDNAQSIDVSNANLKIQGTFGANIKTGNAELLRFQINPFYRTSISDDLKYAANSMNHYIQQVVFWDYTYYKTNLLGAKLGAEWQSRSLFKQYIFAVKADYQIEQGKIKPSEYIINHPIGNLNRQQFQIGVKLYL</sequence>
<reference evidence="3 4" key="1">
    <citation type="submission" date="2024-01" db="EMBL/GenBank/DDBJ databases">
        <title>Sphingobacterium tenebrionis sp. nov., a novel endophyte isolated from tenebrio molitor intestines.</title>
        <authorList>
            <person name="Zhang C."/>
        </authorList>
    </citation>
    <scope>NUCLEOTIDE SEQUENCE [LARGE SCALE GENOMIC DNA]</scope>
    <source>
        <strain evidence="3 4">PU5-4</strain>
    </source>
</reference>
<proteinExistence type="predicted"/>
<evidence type="ECO:0000256" key="1">
    <source>
        <dbReference type="SAM" id="SignalP"/>
    </source>
</evidence>